<protein>
    <submittedName>
        <fullName evidence="1">Uncharacterized protein</fullName>
    </submittedName>
</protein>
<evidence type="ECO:0000313" key="2">
    <source>
        <dbReference type="Proteomes" id="UP000601435"/>
    </source>
</evidence>
<gene>
    <name evidence="1" type="ORF">SNEC2469_LOCUS10444</name>
</gene>
<evidence type="ECO:0000313" key="1">
    <source>
        <dbReference type="EMBL" id="CAE7385497.1"/>
    </source>
</evidence>
<reference evidence="1" key="1">
    <citation type="submission" date="2021-02" db="EMBL/GenBank/DDBJ databases">
        <authorList>
            <person name="Dougan E. K."/>
            <person name="Rhodes N."/>
            <person name="Thang M."/>
            <person name="Chan C."/>
        </authorList>
    </citation>
    <scope>NUCLEOTIDE SEQUENCE</scope>
</reference>
<accession>A0A812Q9U6</accession>
<comment type="caution">
    <text evidence="1">The sequence shown here is derived from an EMBL/GenBank/DDBJ whole genome shotgun (WGS) entry which is preliminary data.</text>
</comment>
<organism evidence="1 2">
    <name type="scientific">Symbiodinium necroappetens</name>
    <dbReference type="NCBI Taxonomy" id="1628268"/>
    <lineage>
        <taxon>Eukaryota</taxon>
        <taxon>Sar</taxon>
        <taxon>Alveolata</taxon>
        <taxon>Dinophyceae</taxon>
        <taxon>Suessiales</taxon>
        <taxon>Symbiodiniaceae</taxon>
        <taxon>Symbiodinium</taxon>
    </lineage>
</organism>
<dbReference type="EMBL" id="CAJNJA010016667">
    <property type="protein sequence ID" value="CAE7385497.1"/>
    <property type="molecule type" value="Genomic_DNA"/>
</dbReference>
<keyword evidence="2" id="KW-1185">Reference proteome</keyword>
<name>A0A812Q9U6_9DINO</name>
<dbReference type="AlphaFoldDB" id="A0A812Q9U6"/>
<dbReference type="OrthoDB" id="413123at2759"/>
<dbReference type="Proteomes" id="UP000601435">
    <property type="component" value="Unassembled WGS sequence"/>
</dbReference>
<feature type="non-terminal residue" evidence="1">
    <location>
        <position position="174"/>
    </location>
</feature>
<sequence>DQIKTVTDHIQEKFEVSFLNQCPLQLIDFDFPKPDFLVAVGNVMGSLQDFLNKVERTMNKEHCIEYDWPKSEIRHACSRVCVKTPRSGRRRRWSGIKWKKSCATTCIPYTHFWVERKRHCFSAKKVLDGISGALKAAFGPILKVIQAAIDALLKPVQNLLAGIVDEIMKPLEKM</sequence>
<feature type="non-terminal residue" evidence="1">
    <location>
        <position position="1"/>
    </location>
</feature>
<proteinExistence type="predicted"/>